<dbReference type="PATRIC" id="fig|771875.3.peg.704"/>
<organism evidence="2 3">
    <name type="scientific">Fervidobacterium pennivorans (strain DSM 9078 / Ven5)</name>
    <dbReference type="NCBI Taxonomy" id="771875"/>
    <lineage>
        <taxon>Bacteria</taxon>
        <taxon>Thermotogati</taxon>
        <taxon>Thermotogota</taxon>
        <taxon>Thermotogae</taxon>
        <taxon>Thermotogales</taxon>
        <taxon>Fervidobacteriaceae</taxon>
        <taxon>Fervidobacterium</taxon>
    </lineage>
</organism>
<dbReference type="Proteomes" id="UP000007384">
    <property type="component" value="Chromosome"/>
</dbReference>
<dbReference type="PANTHER" id="PTHR43415">
    <property type="entry name" value="SPERMIDINE N(1)-ACETYLTRANSFERASE"/>
    <property type="match status" value="1"/>
</dbReference>
<dbReference type="AlphaFoldDB" id="H9UBC0"/>
<dbReference type="OrthoDB" id="9795206at2"/>
<evidence type="ECO:0000259" key="1">
    <source>
        <dbReference type="PROSITE" id="PS51186"/>
    </source>
</evidence>
<dbReference type="GO" id="GO:0005840">
    <property type="term" value="C:ribosome"/>
    <property type="evidence" value="ECO:0007669"/>
    <property type="project" value="UniProtKB-KW"/>
</dbReference>
<dbReference type="eggNOG" id="COG1670">
    <property type="taxonomic scope" value="Bacteria"/>
</dbReference>
<reference evidence="2" key="1">
    <citation type="submission" date="2012-03" db="EMBL/GenBank/DDBJ databases">
        <title>Complete sequence of Fervidobacterium pennivorans DSM 9078.</title>
        <authorList>
            <consortium name="US DOE Joint Genome Institute"/>
            <person name="Lucas S."/>
            <person name="Han J."/>
            <person name="Lapidus A."/>
            <person name="Cheng J.-F."/>
            <person name="Goodwin L."/>
            <person name="Pitluck S."/>
            <person name="Peters L."/>
            <person name="Ovchinnikova G."/>
            <person name="Lu M."/>
            <person name="Detter J.C."/>
            <person name="Han C."/>
            <person name="Tapia R."/>
            <person name="Land M."/>
            <person name="Hauser L."/>
            <person name="Kyrpides N."/>
            <person name="Ivanova N."/>
            <person name="Pagani I."/>
            <person name="Noll K.M."/>
            <person name="Woyke T."/>
        </authorList>
    </citation>
    <scope>NUCLEOTIDE SEQUENCE</scope>
    <source>
        <strain evidence="2">DSM 9078</strain>
    </source>
</reference>
<keyword evidence="2" id="KW-0689">Ribosomal protein</keyword>
<name>H9UBC0_FERPD</name>
<keyword evidence="2" id="KW-0687">Ribonucleoprotein</keyword>
<dbReference type="Pfam" id="PF13420">
    <property type="entry name" value="Acetyltransf_4"/>
    <property type="match status" value="1"/>
</dbReference>
<dbReference type="InterPro" id="IPR000182">
    <property type="entry name" value="GNAT_dom"/>
</dbReference>
<dbReference type="Gene3D" id="3.40.630.30">
    <property type="match status" value="1"/>
</dbReference>
<dbReference type="PROSITE" id="PS51186">
    <property type="entry name" value="GNAT"/>
    <property type="match status" value="1"/>
</dbReference>
<proteinExistence type="predicted"/>
<dbReference type="HOGENOM" id="CLU_013985_40_3_0"/>
<dbReference type="RefSeq" id="WP_014451266.1">
    <property type="nucleotide sequence ID" value="NC_017095.1"/>
</dbReference>
<keyword evidence="3" id="KW-1185">Reference proteome</keyword>
<evidence type="ECO:0000313" key="3">
    <source>
        <dbReference type="Proteomes" id="UP000007384"/>
    </source>
</evidence>
<accession>H9UBC0</accession>
<protein>
    <submittedName>
        <fullName evidence="2">Acetyltransferase, ribosomal protein N-acetylase</fullName>
    </submittedName>
</protein>
<dbReference type="PANTHER" id="PTHR43415:SF3">
    <property type="entry name" value="GNAT-FAMILY ACETYLTRANSFERASE"/>
    <property type="match status" value="1"/>
</dbReference>
<dbReference type="KEGG" id="fpe:Ferpe_0689"/>
<feature type="domain" description="N-acetyltransferase" evidence="1">
    <location>
        <begin position="1"/>
        <end position="136"/>
    </location>
</feature>
<dbReference type="EMBL" id="CP003260">
    <property type="protein sequence ID" value="AFG34813.1"/>
    <property type="molecule type" value="Genomic_DNA"/>
</dbReference>
<dbReference type="CDD" id="cd04301">
    <property type="entry name" value="NAT_SF"/>
    <property type="match status" value="1"/>
</dbReference>
<dbReference type="STRING" id="771875.Ferpe_0689"/>
<dbReference type="GO" id="GO:0016747">
    <property type="term" value="F:acyltransferase activity, transferring groups other than amino-acyl groups"/>
    <property type="evidence" value="ECO:0007669"/>
    <property type="project" value="InterPro"/>
</dbReference>
<gene>
    <name evidence="2" type="ordered locus">Ferpe_0689</name>
</gene>
<sequence>MRITISNEIDKEILKIMLSEEEFHNFAQSRFLPTQKVVLNFYNDSEYIGFVEFEIKSANRNGYVTYLVLPENRGKGYGKEMLRKAVDFAFSNLNLFRITAEVYEYNKRSIGLLESLGFELEGRLRKAKYYNGKYWDILVFGKRRDS</sequence>
<dbReference type="SUPFAM" id="SSF55729">
    <property type="entry name" value="Acyl-CoA N-acyltransferases (Nat)"/>
    <property type="match status" value="1"/>
</dbReference>
<evidence type="ECO:0000313" key="2">
    <source>
        <dbReference type="EMBL" id="AFG34813.1"/>
    </source>
</evidence>
<dbReference type="InterPro" id="IPR016181">
    <property type="entry name" value="Acyl_CoA_acyltransferase"/>
</dbReference>